<keyword evidence="4 12" id="KW-0808">Transferase</keyword>
<evidence type="ECO:0000313" key="12">
    <source>
        <dbReference type="EMBL" id="SEF83678.1"/>
    </source>
</evidence>
<organism evidence="12 13">
    <name type="scientific">Nitrosospira multiformis (strain ATCC 25196 / NCIMB 11849 / C 71)</name>
    <dbReference type="NCBI Taxonomy" id="323848"/>
    <lineage>
        <taxon>Bacteria</taxon>
        <taxon>Pseudomonadati</taxon>
        <taxon>Pseudomonadota</taxon>
        <taxon>Betaproteobacteria</taxon>
        <taxon>Nitrosomonadales</taxon>
        <taxon>Nitrosomonadaceae</taxon>
        <taxon>Nitrosospira</taxon>
    </lineage>
</organism>
<evidence type="ECO:0000256" key="4">
    <source>
        <dbReference type="ARBA" id="ARBA00022679"/>
    </source>
</evidence>
<evidence type="ECO:0000256" key="5">
    <source>
        <dbReference type="ARBA" id="ARBA00022692"/>
    </source>
</evidence>
<feature type="domain" description="GtrA/DPMS transmembrane" evidence="10">
    <location>
        <begin position="269"/>
        <end position="385"/>
    </location>
</feature>
<dbReference type="InterPro" id="IPR007267">
    <property type="entry name" value="GtrA_DPMS_TM"/>
</dbReference>
<feature type="transmembrane region" description="Helical" evidence="8">
    <location>
        <begin position="584"/>
        <end position="604"/>
    </location>
</feature>
<evidence type="ECO:0000259" key="10">
    <source>
        <dbReference type="Pfam" id="PF04138"/>
    </source>
</evidence>
<evidence type="ECO:0000313" key="13">
    <source>
        <dbReference type="Proteomes" id="UP000236751"/>
    </source>
</evidence>
<dbReference type="CDD" id="cd06442">
    <property type="entry name" value="DPM1_like"/>
    <property type="match status" value="1"/>
</dbReference>
<evidence type="ECO:0000256" key="2">
    <source>
        <dbReference type="ARBA" id="ARBA00006739"/>
    </source>
</evidence>
<feature type="transmembrane region" description="Helical" evidence="8">
    <location>
        <begin position="396"/>
        <end position="416"/>
    </location>
</feature>
<dbReference type="AlphaFoldDB" id="A0A1H5VA41"/>
<dbReference type="Pfam" id="PF00535">
    <property type="entry name" value="Glycos_transf_2"/>
    <property type="match status" value="1"/>
</dbReference>
<comment type="similarity">
    <text evidence="2">Belongs to the glycosyltransferase 2 family.</text>
</comment>
<evidence type="ECO:0000256" key="7">
    <source>
        <dbReference type="ARBA" id="ARBA00023136"/>
    </source>
</evidence>
<dbReference type="SUPFAM" id="SSF53448">
    <property type="entry name" value="Nucleotide-diphospho-sugar transferases"/>
    <property type="match status" value="1"/>
</dbReference>
<dbReference type="GO" id="GO:0006506">
    <property type="term" value="P:GPI anchor biosynthetic process"/>
    <property type="evidence" value="ECO:0007669"/>
    <property type="project" value="TreeGrafter"/>
</dbReference>
<protein>
    <submittedName>
        <fullName evidence="12">Dolichol-phosphate mannosyltransferase</fullName>
    </submittedName>
</protein>
<feature type="transmembrane region" description="Helical" evidence="8">
    <location>
        <begin position="731"/>
        <end position="752"/>
    </location>
</feature>
<evidence type="ECO:0000256" key="6">
    <source>
        <dbReference type="ARBA" id="ARBA00022989"/>
    </source>
</evidence>
<dbReference type="GO" id="GO:0004582">
    <property type="term" value="F:dolichyl-phosphate beta-D-mannosyltransferase activity"/>
    <property type="evidence" value="ECO:0007669"/>
    <property type="project" value="InterPro"/>
</dbReference>
<feature type="transmembrane region" description="Helical" evidence="8">
    <location>
        <begin position="363"/>
        <end position="384"/>
    </location>
</feature>
<dbReference type="GO" id="GO:0016020">
    <property type="term" value="C:membrane"/>
    <property type="evidence" value="ECO:0007669"/>
    <property type="project" value="UniProtKB-SubCell"/>
</dbReference>
<feature type="transmembrane region" description="Helical" evidence="8">
    <location>
        <begin position="692"/>
        <end position="710"/>
    </location>
</feature>
<keyword evidence="7 8" id="KW-0472">Membrane</keyword>
<dbReference type="InterPro" id="IPR038731">
    <property type="entry name" value="RgtA/B/C-like"/>
</dbReference>
<feature type="transmembrane region" description="Helical" evidence="8">
    <location>
        <begin position="295"/>
        <end position="314"/>
    </location>
</feature>
<evidence type="ECO:0000256" key="3">
    <source>
        <dbReference type="ARBA" id="ARBA00022676"/>
    </source>
</evidence>
<dbReference type="PANTHER" id="PTHR43398:SF1">
    <property type="entry name" value="DOLICHOL-PHOSPHATE MANNOSYLTRANSFERASE SUBUNIT 1"/>
    <property type="match status" value="1"/>
</dbReference>
<dbReference type="Pfam" id="PF13231">
    <property type="entry name" value="PMT_2"/>
    <property type="match status" value="1"/>
</dbReference>
<feature type="transmembrane region" description="Helical" evidence="8">
    <location>
        <begin position="630"/>
        <end position="652"/>
    </location>
</feature>
<dbReference type="EMBL" id="FNVK01000011">
    <property type="protein sequence ID" value="SEF83678.1"/>
    <property type="molecule type" value="Genomic_DNA"/>
</dbReference>
<feature type="domain" description="Glycosyltransferase 2-like" evidence="9">
    <location>
        <begin position="38"/>
        <end position="198"/>
    </location>
</feature>
<keyword evidence="6 8" id="KW-1133">Transmembrane helix</keyword>
<dbReference type="Pfam" id="PF04138">
    <property type="entry name" value="GtrA_DPMS_TM"/>
    <property type="match status" value="1"/>
</dbReference>
<comment type="subcellular location">
    <subcellularLocation>
        <location evidence="1">Membrane</location>
        <topology evidence="1">Multi-pass membrane protein</topology>
    </subcellularLocation>
</comment>
<sequence length="902" mass="100537">MSSLPKSPEASSFLSLRSFPSASLHPSSFCLEGGIQFSVIVPTLNEAGNIDPLLTRLSALDLPEGSFEVIFVDDGSCDGTPEKVREWENCGNIRLIERREKPDLTRSILAGAGAARGDVIVVMDADLSHPPEQLPALIAPILDGSHDVAVGSRYVPGGSTEGWPLHRQWLSRLGSWLARPLCDINDATSGFFAFRRELSGTVAERAGGYKILLELLMAGQGKLRVVEVPICFRDRIHGASKLSFSHQWTYLRRLMTLAGGTVSVGRAGRFAAAGLFGVFVDALLFQWLLSSGAGLALAHILSFFVAASVSYSLNFKWSFHLNHEGYLRWPQFGRFLTVGLFALLMRGGVLALLVHGWHMPPLLAIFPAIGATAAVIYMGLVFYVFPVKQNPPSLDVRWRVASFGIVAFAVMLRLIYMGMAQLIPDEAYYWNYAQHMDLSFFDHPPMVAWLIWFGTSIFGDNEFGVRIGAFICGLITMGYLYALSRNLYDKSTGIRAVLLLTVLPLGFVTATLMTPDAPLMATWAATLYYMERALIADQRWAWLGMGIAFGLGILSKYTLGLLGLAALLFVVIDPGLRRWLCRPEPYLAAALALTLFSPVIAWNMENDWASIMYQSQRATGIGNKFSLHLLFFHMLLVLTPVGFVAAFMALVVRNDERAVNPLIRRRRLFMQVFTIAPLAVFFWLSLFGWPKFHWTAPVWLAILPAMGWMLGQTDHWSKVASRLRAAWKPTIGICMFLYGLALHYVVLGIPGIPYVGFSEHYFWRETTREVERLAAEVAQQTGKKPLIVGMSKWSVASSLSFYNDKSEPLDIRGRNMFLQSAAMYDFWYPSEPPTDRPIILFGMKTHQLEHDIDGNDNITPLLVQPGPIRELKIEREGKPLRGIYYRVAQGYLGLPATDSQVR</sequence>
<evidence type="ECO:0000259" key="11">
    <source>
        <dbReference type="Pfam" id="PF13231"/>
    </source>
</evidence>
<dbReference type="GO" id="GO:0035269">
    <property type="term" value="P:protein O-linked glycosylation via mannose"/>
    <property type="evidence" value="ECO:0007669"/>
    <property type="project" value="TreeGrafter"/>
</dbReference>
<evidence type="ECO:0000256" key="1">
    <source>
        <dbReference type="ARBA" id="ARBA00004141"/>
    </source>
</evidence>
<dbReference type="GO" id="GO:0000271">
    <property type="term" value="P:polysaccharide biosynthetic process"/>
    <property type="evidence" value="ECO:0007669"/>
    <property type="project" value="InterPro"/>
</dbReference>
<accession>A0A1H5VA41</accession>
<reference evidence="12 13" key="1">
    <citation type="submission" date="2016-10" db="EMBL/GenBank/DDBJ databases">
        <authorList>
            <person name="de Groot N.N."/>
        </authorList>
    </citation>
    <scope>NUCLEOTIDE SEQUENCE [LARGE SCALE GENOMIC DNA]</scope>
    <source>
        <strain evidence="12 13">Nl13</strain>
    </source>
</reference>
<feature type="transmembrane region" description="Helical" evidence="8">
    <location>
        <begin position="463"/>
        <end position="482"/>
    </location>
</feature>
<dbReference type="Proteomes" id="UP000236751">
    <property type="component" value="Unassembled WGS sequence"/>
</dbReference>
<dbReference type="InterPro" id="IPR029044">
    <property type="entry name" value="Nucleotide-diphossugar_trans"/>
</dbReference>
<keyword evidence="5 8" id="KW-0812">Transmembrane</keyword>
<evidence type="ECO:0000259" key="9">
    <source>
        <dbReference type="Pfam" id="PF00535"/>
    </source>
</evidence>
<dbReference type="InterPro" id="IPR001173">
    <property type="entry name" value="Glyco_trans_2-like"/>
</dbReference>
<dbReference type="GO" id="GO:0006488">
    <property type="term" value="P:dolichol-linked oligosaccharide biosynthetic process"/>
    <property type="evidence" value="ECO:0007669"/>
    <property type="project" value="TreeGrafter"/>
</dbReference>
<feature type="transmembrane region" description="Helical" evidence="8">
    <location>
        <begin position="540"/>
        <end position="572"/>
    </location>
</feature>
<feature type="transmembrane region" description="Helical" evidence="8">
    <location>
        <begin position="668"/>
        <end position="686"/>
    </location>
</feature>
<feature type="transmembrane region" description="Helical" evidence="8">
    <location>
        <begin position="335"/>
        <end position="357"/>
    </location>
</feature>
<name>A0A1H5VA41_NITMU</name>
<feature type="transmembrane region" description="Helical" evidence="8">
    <location>
        <begin position="494"/>
        <end position="513"/>
    </location>
</feature>
<dbReference type="PANTHER" id="PTHR43398">
    <property type="entry name" value="DOLICHOL-PHOSPHATE MANNOSYLTRANSFERASE SUBUNIT 1"/>
    <property type="match status" value="1"/>
</dbReference>
<dbReference type="InterPro" id="IPR039528">
    <property type="entry name" value="DPM1-like"/>
</dbReference>
<proteinExistence type="inferred from homology"/>
<keyword evidence="3 12" id="KW-0328">Glycosyltransferase</keyword>
<dbReference type="Gene3D" id="3.90.550.10">
    <property type="entry name" value="Spore Coat Polysaccharide Biosynthesis Protein SpsA, Chain A"/>
    <property type="match status" value="1"/>
</dbReference>
<evidence type="ECO:0000256" key="8">
    <source>
        <dbReference type="SAM" id="Phobius"/>
    </source>
</evidence>
<gene>
    <name evidence="12" type="ORF">SAMN05216403_11112</name>
</gene>
<feature type="domain" description="Glycosyltransferase RgtA/B/C/D-like" evidence="11">
    <location>
        <begin position="442"/>
        <end position="602"/>
    </location>
</feature>